<evidence type="ECO:0000256" key="3">
    <source>
        <dbReference type="ARBA" id="ARBA00022884"/>
    </source>
</evidence>
<proteinExistence type="inferred from homology"/>
<dbReference type="SMART" id="SM01390">
    <property type="entry name" value="Ribosomal_S4"/>
    <property type="match status" value="1"/>
</dbReference>
<dbReference type="FunFam" id="3.10.290.10:FF:000001">
    <property type="entry name" value="30S ribosomal protein S4"/>
    <property type="match status" value="1"/>
</dbReference>
<protein>
    <recommendedName>
        <fullName evidence="6 7">Small ribosomal subunit protein uS4</fullName>
    </recommendedName>
</protein>
<dbReference type="InterPro" id="IPR001912">
    <property type="entry name" value="Ribosomal_uS4_N"/>
</dbReference>
<dbReference type="GO" id="GO:0006412">
    <property type="term" value="P:translation"/>
    <property type="evidence" value="ECO:0007669"/>
    <property type="project" value="UniProtKB-UniRule"/>
</dbReference>
<comment type="subunit">
    <text evidence="7">Part of the 30S ribosomal subunit. Contacts protein S5. The interaction surface between S4 and S5 is involved in control of translational fidelity.</text>
</comment>
<gene>
    <name evidence="7" type="primary">rpsD</name>
    <name evidence="11" type="ORF">A2Z21_08625</name>
</gene>
<comment type="function">
    <text evidence="7">One of the primary rRNA binding proteins, it binds directly to 16S rRNA where it nucleates assembly of the body of the 30S subunit.</text>
</comment>
<keyword evidence="4 7" id="KW-0689">Ribosomal protein</keyword>
<sequence>MGMYIGPKCRLCRRERQKLFLKGQKCMTEKCPVSRRDYPPGMHRDSRYRMSRYAIQLREKQKLKRIYGMRERQFRRYVDLAKKVKGITGDYLLELLERRLDSMLYRGGLASSRDQARQLINHGHVWVNQRRVSIASYLTRPGDVIAFKESARGKKGIQAAVGESDQRSTSSWLERQNGQLRVLDKPKLDELHQDLEMSLIVEFYSR</sequence>
<dbReference type="InterPro" id="IPR022801">
    <property type="entry name" value="Ribosomal_uS4"/>
</dbReference>
<dbReference type="NCBIfam" id="TIGR01017">
    <property type="entry name" value="rpsD_bact"/>
    <property type="match status" value="1"/>
</dbReference>
<dbReference type="GO" id="GO:0015935">
    <property type="term" value="C:small ribosomal subunit"/>
    <property type="evidence" value="ECO:0007669"/>
    <property type="project" value="InterPro"/>
</dbReference>
<comment type="function">
    <text evidence="7">With S5 and S12 plays an important role in translational accuracy.</text>
</comment>
<dbReference type="CDD" id="cd00165">
    <property type="entry name" value="S4"/>
    <property type="match status" value="1"/>
</dbReference>
<dbReference type="Gene3D" id="1.10.1050.10">
    <property type="entry name" value="Ribosomal Protein S4 Delta 41, Chain A, domain 1"/>
    <property type="match status" value="1"/>
</dbReference>
<evidence type="ECO:0000256" key="5">
    <source>
        <dbReference type="ARBA" id="ARBA00023274"/>
    </source>
</evidence>
<organism evidence="11 12">
    <name type="scientific">Fraserbacteria sp. (strain RBG_16_55_9)</name>
    <dbReference type="NCBI Taxonomy" id="1817864"/>
    <lineage>
        <taxon>Bacteria</taxon>
        <taxon>Candidatus Fraseribacteriota</taxon>
    </lineage>
</organism>
<dbReference type="GO" id="GO:0019843">
    <property type="term" value="F:rRNA binding"/>
    <property type="evidence" value="ECO:0007669"/>
    <property type="project" value="UniProtKB-UniRule"/>
</dbReference>
<evidence type="ECO:0000313" key="12">
    <source>
        <dbReference type="Proteomes" id="UP000179157"/>
    </source>
</evidence>
<evidence type="ECO:0000256" key="2">
    <source>
        <dbReference type="ARBA" id="ARBA00022730"/>
    </source>
</evidence>
<dbReference type="NCBIfam" id="NF003717">
    <property type="entry name" value="PRK05327.1"/>
    <property type="match status" value="1"/>
</dbReference>
<dbReference type="PANTHER" id="PTHR11831:SF4">
    <property type="entry name" value="SMALL RIBOSOMAL SUBUNIT PROTEIN US4M"/>
    <property type="match status" value="1"/>
</dbReference>
<evidence type="ECO:0000256" key="4">
    <source>
        <dbReference type="ARBA" id="ARBA00022980"/>
    </source>
</evidence>
<evidence type="ECO:0000313" key="11">
    <source>
        <dbReference type="EMBL" id="OGF53016.1"/>
    </source>
</evidence>
<dbReference type="EMBL" id="MFGX01000122">
    <property type="protein sequence ID" value="OGF53016.1"/>
    <property type="molecule type" value="Genomic_DNA"/>
</dbReference>
<reference evidence="11 12" key="1">
    <citation type="journal article" date="2016" name="Nat. Commun.">
        <title>Thousands of microbial genomes shed light on interconnected biogeochemical processes in an aquifer system.</title>
        <authorList>
            <person name="Anantharaman K."/>
            <person name="Brown C.T."/>
            <person name="Hug L.A."/>
            <person name="Sharon I."/>
            <person name="Castelle C.J."/>
            <person name="Probst A.J."/>
            <person name="Thomas B.C."/>
            <person name="Singh A."/>
            <person name="Wilkins M.J."/>
            <person name="Karaoz U."/>
            <person name="Brodie E.L."/>
            <person name="Williams K.H."/>
            <person name="Hubbard S.S."/>
            <person name="Banfield J.F."/>
        </authorList>
    </citation>
    <scope>NUCLEOTIDE SEQUENCE [LARGE SCALE GENOMIC DNA]</scope>
    <source>
        <strain evidence="12">RBG_16_55_9</strain>
    </source>
</reference>
<name>A0A1F5UPE3_FRAXR</name>
<feature type="domain" description="Small ribosomal subunit protein uS4 N-terminal" evidence="10">
    <location>
        <begin position="3"/>
        <end position="97"/>
    </location>
</feature>
<feature type="domain" description="RNA-binding S4" evidence="9">
    <location>
        <begin position="98"/>
        <end position="158"/>
    </location>
</feature>
<evidence type="ECO:0000259" key="10">
    <source>
        <dbReference type="SMART" id="SM01390"/>
    </source>
</evidence>
<keyword evidence="2 7" id="KW-0699">rRNA-binding</keyword>
<evidence type="ECO:0000256" key="1">
    <source>
        <dbReference type="ARBA" id="ARBA00007465"/>
    </source>
</evidence>
<comment type="similarity">
    <text evidence="1 7 8">Belongs to the universal ribosomal protein uS4 family.</text>
</comment>
<dbReference type="SUPFAM" id="SSF55174">
    <property type="entry name" value="Alpha-L RNA-binding motif"/>
    <property type="match status" value="1"/>
</dbReference>
<dbReference type="GO" id="GO:0003735">
    <property type="term" value="F:structural constituent of ribosome"/>
    <property type="evidence" value="ECO:0007669"/>
    <property type="project" value="InterPro"/>
</dbReference>
<dbReference type="Pfam" id="PF00163">
    <property type="entry name" value="Ribosomal_S4"/>
    <property type="match status" value="1"/>
</dbReference>
<evidence type="ECO:0000259" key="9">
    <source>
        <dbReference type="SMART" id="SM00363"/>
    </source>
</evidence>
<dbReference type="PROSITE" id="PS00632">
    <property type="entry name" value="RIBOSOMAL_S4"/>
    <property type="match status" value="1"/>
</dbReference>
<dbReference type="Proteomes" id="UP000179157">
    <property type="component" value="Unassembled WGS sequence"/>
</dbReference>
<dbReference type="PANTHER" id="PTHR11831">
    <property type="entry name" value="30S 40S RIBOSOMAL PROTEIN"/>
    <property type="match status" value="1"/>
</dbReference>
<keyword evidence="5 7" id="KW-0687">Ribonucleoprotein</keyword>
<evidence type="ECO:0000256" key="6">
    <source>
        <dbReference type="ARBA" id="ARBA00035254"/>
    </source>
</evidence>
<dbReference type="STRING" id="1817864.A2Z21_08625"/>
<dbReference type="InterPro" id="IPR005709">
    <property type="entry name" value="Ribosomal_uS4_bac-type"/>
</dbReference>
<comment type="caution">
    <text evidence="11">The sequence shown here is derived from an EMBL/GenBank/DDBJ whole genome shotgun (WGS) entry which is preliminary data.</text>
</comment>
<evidence type="ECO:0000256" key="7">
    <source>
        <dbReference type="HAMAP-Rule" id="MF_01306"/>
    </source>
</evidence>
<dbReference type="InterPro" id="IPR018079">
    <property type="entry name" value="Ribosomal_uS4_CS"/>
</dbReference>
<dbReference type="InterPro" id="IPR002942">
    <property type="entry name" value="S4_RNA-bd"/>
</dbReference>
<dbReference type="HAMAP" id="MF_01306_B">
    <property type="entry name" value="Ribosomal_uS4_B"/>
    <property type="match status" value="1"/>
</dbReference>
<dbReference type="AlphaFoldDB" id="A0A1F5UPE3"/>
<dbReference type="InterPro" id="IPR036986">
    <property type="entry name" value="S4_RNA-bd_sf"/>
</dbReference>
<keyword evidence="3 7" id="KW-0694">RNA-binding</keyword>
<evidence type="ECO:0000256" key="8">
    <source>
        <dbReference type="RuleBase" id="RU003699"/>
    </source>
</evidence>
<dbReference type="GO" id="GO:0042274">
    <property type="term" value="P:ribosomal small subunit biogenesis"/>
    <property type="evidence" value="ECO:0007669"/>
    <property type="project" value="TreeGrafter"/>
</dbReference>
<dbReference type="FunFam" id="1.10.1050.10:FF:000001">
    <property type="entry name" value="30S ribosomal protein S4"/>
    <property type="match status" value="1"/>
</dbReference>
<dbReference type="Gene3D" id="3.10.290.10">
    <property type="entry name" value="RNA-binding S4 domain"/>
    <property type="match status" value="1"/>
</dbReference>
<dbReference type="SMART" id="SM00363">
    <property type="entry name" value="S4"/>
    <property type="match status" value="1"/>
</dbReference>
<dbReference type="PROSITE" id="PS50889">
    <property type="entry name" value="S4"/>
    <property type="match status" value="1"/>
</dbReference>
<dbReference type="Pfam" id="PF01479">
    <property type="entry name" value="S4"/>
    <property type="match status" value="1"/>
</dbReference>
<accession>A0A1F5UPE3</accession>